<name>E6SW45_BACT6</name>
<protein>
    <recommendedName>
        <fullName evidence="3">Capsular polysaccharide synthesis</fullName>
    </recommendedName>
</protein>
<dbReference type="AlphaFoldDB" id="E6SW45"/>
<gene>
    <name evidence="1" type="ordered locus">Bache_0545</name>
</gene>
<organism evidence="1 2">
    <name type="scientific">Bacteroides helcogenes (strain ATCC 35417 / DSM 20613 / JCM 6297 / CCUG 15421 / P 36-108)</name>
    <dbReference type="NCBI Taxonomy" id="693979"/>
    <lineage>
        <taxon>Bacteria</taxon>
        <taxon>Pseudomonadati</taxon>
        <taxon>Bacteroidota</taxon>
        <taxon>Bacteroidia</taxon>
        <taxon>Bacteroidales</taxon>
        <taxon>Bacteroidaceae</taxon>
        <taxon>Bacteroides</taxon>
    </lineage>
</organism>
<dbReference type="SUPFAM" id="SSF53448">
    <property type="entry name" value="Nucleotide-diphospho-sugar transferases"/>
    <property type="match status" value="1"/>
</dbReference>
<proteinExistence type="predicted"/>
<dbReference type="PATRIC" id="fig|693979.3.peg.584"/>
<evidence type="ECO:0008006" key="3">
    <source>
        <dbReference type="Google" id="ProtNLM"/>
    </source>
</evidence>
<dbReference type="HOGENOM" id="CLU_068623_1_1_10"/>
<dbReference type="Proteomes" id="UP000008630">
    <property type="component" value="Chromosome"/>
</dbReference>
<evidence type="ECO:0000313" key="2">
    <source>
        <dbReference type="Proteomes" id="UP000008630"/>
    </source>
</evidence>
<dbReference type="eggNOG" id="COG3774">
    <property type="taxonomic scope" value="Bacteria"/>
</dbReference>
<reference key="1">
    <citation type="submission" date="2010-11" db="EMBL/GenBank/DDBJ databases">
        <title>The complete genome of Bacteroides helcogenes P 36-108.</title>
        <authorList>
            <consortium name="US DOE Joint Genome Institute (JGI-PGF)"/>
            <person name="Lucas S."/>
            <person name="Copeland A."/>
            <person name="Lapidus A."/>
            <person name="Bruce D."/>
            <person name="Goodwin L."/>
            <person name="Pitluck S."/>
            <person name="Kyrpides N."/>
            <person name="Mavromatis K."/>
            <person name="Ivanova N."/>
            <person name="Zeytun A."/>
            <person name="Brettin T."/>
            <person name="Detter J.C."/>
            <person name="Tapia R."/>
            <person name="Han C."/>
            <person name="Land M."/>
            <person name="Hauser L."/>
            <person name="Markowitz V."/>
            <person name="Cheng J.-F."/>
            <person name="Hugenholtz P."/>
            <person name="Woyke T."/>
            <person name="Wu D."/>
            <person name="Gronow S."/>
            <person name="Wellnitz S."/>
            <person name="Brambilla E."/>
            <person name="Klenk H.-P."/>
            <person name="Eisen J.A."/>
        </authorList>
    </citation>
    <scope>NUCLEOTIDE SEQUENCE</scope>
    <source>
        <strain>P 36-108</strain>
    </source>
</reference>
<evidence type="ECO:0000313" key="1">
    <source>
        <dbReference type="EMBL" id="ADV42570.1"/>
    </source>
</evidence>
<accession>E6SW45</accession>
<dbReference type="GO" id="GO:0016757">
    <property type="term" value="F:glycosyltransferase activity"/>
    <property type="evidence" value="ECO:0007669"/>
    <property type="project" value="InterPro"/>
</dbReference>
<dbReference type="OrthoDB" id="9802881at2"/>
<dbReference type="RefSeq" id="WP_013546186.1">
    <property type="nucleotide sequence ID" value="NC_014933.1"/>
</dbReference>
<dbReference type="STRING" id="693979.Bache_0545"/>
<sequence length="296" mass="35022">MKHDHLCARIRKLFATLVSALVPQKELRHKVRDLLHPYNAQRTIAYFQKEYVCKLQFPDMYAETEQEGPFFSPYIWQCWLQGTEQAPDVVRRCLRSVEVYKEAGQQVILLTEDNISDYLELPPYILEKRRKGIIPDAQFSDILRVYLLDKYGGLWIDATCLLTSSIPEWVYRQPFFVFQSAGEFAYTQIQSCFLYSSRSSWLLKAWKEILDSYWKNEDSMMHYFQLHLMFVALVTDNKYAKKCYATMKKVSEAPTKELYELLSHPTCDAEKLKEISDRSFVHKLTYKTPLFFPESF</sequence>
<dbReference type="KEGG" id="bhl:Bache_0545"/>
<keyword evidence="2" id="KW-1185">Reference proteome</keyword>
<dbReference type="Pfam" id="PF05704">
    <property type="entry name" value="Caps_synth"/>
    <property type="match status" value="1"/>
</dbReference>
<dbReference type="Gene3D" id="3.90.550.20">
    <property type="match status" value="1"/>
</dbReference>
<dbReference type="InterPro" id="IPR008441">
    <property type="entry name" value="AfumC-like_glycosyl_Trfase"/>
</dbReference>
<reference evidence="1 2" key="2">
    <citation type="journal article" date="2011" name="Stand. Genomic Sci.">
        <title>Complete genome sequence of Bacteroides helcogenes type strain (P 36-108).</title>
        <authorList>
            <person name="Pati A."/>
            <person name="Gronow S."/>
            <person name="Zeytun A."/>
            <person name="Lapidus A."/>
            <person name="Nolan M."/>
            <person name="Hammon N."/>
            <person name="Deshpande S."/>
            <person name="Cheng J.F."/>
            <person name="Tapia R."/>
            <person name="Han C."/>
            <person name="Goodwin L."/>
            <person name="Pitluck S."/>
            <person name="Liolios K."/>
            <person name="Pagani I."/>
            <person name="Ivanova N."/>
            <person name="Mavromatis K."/>
            <person name="Chen A."/>
            <person name="Palaniappan K."/>
            <person name="Land M."/>
            <person name="Hauser L."/>
            <person name="Chang Y.J."/>
            <person name="Jeffries C.D."/>
            <person name="Detter J.C."/>
            <person name="Brambilla E."/>
            <person name="Rohde M."/>
            <person name="Goker M."/>
            <person name="Woyke T."/>
            <person name="Bristow J."/>
            <person name="Eisen J.A."/>
            <person name="Markowitz V."/>
            <person name="Hugenholtz P."/>
            <person name="Kyrpides N.C."/>
            <person name="Klenk H.P."/>
            <person name="Lucas S."/>
        </authorList>
    </citation>
    <scope>NUCLEOTIDE SEQUENCE [LARGE SCALE GENOMIC DNA]</scope>
    <source>
        <strain evidence="2">ATCC 35417 / DSM 20613 / JCM 6297 / CCUG 15421 / P 36-108</strain>
    </source>
</reference>
<dbReference type="EMBL" id="CP002352">
    <property type="protein sequence ID" value="ADV42570.1"/>
    <property type="molecule type" value="Genomic_DNA"/>
</dbReference>
<dbReference type="InterPro" id="IPR029044">
    <property type="entry name" value="Nucleotide-diphossugar_trans"/>
</dbReference>